<gene>
    <name evidence="4" type="ORF">A3770_03p22890</name>
</gene>
<evidence type="ECO:0000256" key="1">
    <source>
        <dbReference type="ARBA" id="ARBA00004474"/>
    </source>
</evidence>
<dbReference type="Pfam" id="PF04755">
    <property type="entry name" value="PAP_fibrillin"/>
    <property type="match status" value="2"/>
</dbReference>
<name>A0A5B8MHL9_9CHLO</name>
<protein>
    <submittedName>
        <fullName evidence="4">Plastid lipid-associated fibrillin</fullName>
    </submittedName>
</protein>
<evidence type="ECO:0000256" key="2">
    <source>
        <dbReference type="ARBA" id="ARBA00022640"/>
    </source>
</evidence>
<accession>A0A5B8MHL9</accession>
<feature type="domain" description="Plastid lipid-associated protein/fibrillin conserved" evidence="3">
    <location>
        <begin position="263"/>
        <end position="395"/>
    </location>
</feature>
<keyword evidence="5" id="KW-1185">Reference proteome</keyword>
<reference evidence="4 5" key="1">
    <citation type="submission" date="2018-07" db="EMBL/GenBank/DDBJ databases">
        <title>The complete nuclear genome of the prasinophyte Chloropicon primus (CCMP1205).</title>
        <authorList>
            <person name="Pombert J.-F."/>
            <person name="Otis C."/>
            <person name="Turmel M."/>
            <person name="Lemieux C."/>
        </authorList>
    </citation>
    <scope>NUCLEOTIDE SEQUENCE [LARGE SCALE GENOMIC DNA]</scope>
    <source>
        <strain evidence="4 5">CCMP1205</strain>
    </source>
</reference>
<evidence type="ECO:0000313" key="4">
    <source>
        <dbReference type="EMBL" id="QDZ19771.1"/>
    </source>
</evidence>
<dbReference type="Proteomes" id="UP000316726">
    <property type="component" value="Chromosome 3"/>
</dbReference>
<dbReference type="OrthoDB" id="348976at2759"/>
<dbReference type="InterPro" id="IPR039633">
    <property type="entry name" value="PAP"/>
</dbReference>
<sequence>MRTRALEPAASTSGKPVAEKRLREALFEGSTRRDDSIGPELKRVIDECVAKLEEEGGVRDPTASDLINGRWKLLFTTRPGTSSPIQRAFTGIETFSIYQDIDLEGLQPKVDNVVVFGDSVGVLKVEAEAVTDKRPRAGFVPRRGQGLPFLGKSDSTPPSGPNKRIDFQFSKAAFDLKALPFNIPYPVPFKLLQDESKGWLDTTYLSNDLRLSRGNKGTLFILEREGQGGQGDQDPEQETNVMSLIDRGAEADKVQAAIDAFLSESDGQDSLELLEGQWKLAWTSQGATASGIQKLATSFDNFQVIGKGQGSDTLNELENVALFSREPEVVLRAKASCSKDSVDARKVNVTISGADLNLLGLHIPLGFINGDGWLEVLYVDESIRISKGSKGSLFVHKRSNQAL</sequence>
<keyword evidence="2" id="KW-0934">Plastid</keyword>
<feature type="domain" description="Plastid lipid-associated protein/fibrillin conserved" evidence="3">
    <location>
        <begin position="38"/>
        <end position="222"/>
    </location>
</feature>
<dbReference type="PANTHER" id="PTHR31906">
    <property type="entry name" value="PLASTID-LIPID-ASSOCIATED PROTEIN 4, CHLOROPLASTIC-RELATED"/>
    <property type="match status" value="1"/>
</dbReference>
<dbReference type="STRING" id="1764295.A0A5B8MHL9"/>
<dbReference type="GO" id="GO:0009536">
    <property type="term" value="C:plastid"/>
    <property type="evidence" value="ECO:0007669"/>
    <property type="project" value="UniProtKB-SubCell"/>
</dbReference>
<dbReference type="InterPro" id="IPR006843">
    <property type="entry name" value="PAP/fibrillin_dom"/>
</dbReference>
<proteinExistence type="predicted"/>
<organism evidence="4 5">
    <name type="scientific">Chloropicon primus</name>
    <dbReference type="NCBI Taxonomy" id="1764295"/>
    <lineage>
        <taxon>Eukaryota</taxon>
        <taxon>Viridiplantae</taxon>
        <taxon>Chlorophyta</taxon>
        <taxon>Chloropicophyceae</taxon>
        <taxon>Chloropicales</taxon>
        <taxon>Chloropicaceae</taxon>
        <taxon>Chloropicon</taxon>
    </lineage>
</organism>
<comment type="subcellular location">
    <subcellularLocation>
        <location evidence="1">Plastid</location>
    </subcellularLocation>
</comment>
<evidence type="ECO:0000313" key="5">
    <source>
        <dbReference type="Proteomes" id="UP000316726"/>
    </source>
</evidence>
<evidence type="ECO:0000259" key="3">
    <source>
        <dbReference type="Pfam" id="PF04755"/>
    </source>
</evidence>
<dbReference type="AlphaFoldDB" id="A0A5B8MHL9"/>
<dbReference type="EMBL" id="CP031036">
    <property type="protein sequence ID" value="QDZ19771.1"/>
    <property type="molecule type" value="Genomic_DNA"/>
</dbReference>